<keyword evidence="3 6" id="KW-1133">Transmembrane helix</keyword>
<dbReference type="GO" id="GO:0009003">
    <property type="term" value="F:signal peptidase activity"/>
    <property type="evidence" value="ECO:0007669"/>
    <property type="project" value="UniProtKB-EC"/>
</dbReference>
<dbReference type="AlphaFoldDB" id="A0A4V2EXV5"/>
<feature type="transmembrane region" description="Helical" evidence="6">
    <location>
        <begin position="170"/>
        <end position="188"/>
    </location>
</feature>
<dbReference type="CDD" id="cd06530">
    <property type="entry name" value="S26_SPase_I"/>
    <property type="match status" value="1"/>
</dbReference>
<gene>
    <name evidence="7" type="ORF">EV386_1090</name>
</gene>
<keyword evidence="2 6" id="KW-0812">Transmembrane</keyword>
<dbReference type="EC" id="3.4.21.89" evidence="5"/>
<dbReference type="GO" id="GO:0006465">
    <property type="term" value="P:signal peptide processing"/>
    <property type="evidence" value="ECO:0007669"/>
    <property type="project" value="UniProtKB-UniRule"/>
</dbReference>
<accession>A0A4V2EXV5</accession>
<evidence type="ECO:0000256" key="5">
    <source>
        <dbReference type="NCBIfam" id="TIGR02228"/>
    </source>
</evidence>
<dbReference type="GO" id="GO:0004252">
    <property type="term" value="F:serine-type endopeptidase activity"/>
    <property type="evidence" value="ECO:0007669"/>
    <property type="project" value="UniProtKB-UniRule"/>
</dbReference>
<comment type="subcellular location">
    <subcellularLocation>
        <location evidence="1">Membrane</location>
    </subcellularLocation>
</comment>
<dbReference type="InterPro" id="IPR036286">
    <property type="entry name" value="LexA/Signal_pep-like_sf"/>
</dbReference>
<evidence type="ECO:0000256" key="6">
    <source>
        <dbReference type="SAM" id="Phobius"/>
    </source>
</evidence>
<name>A0A4V2EXV5_9MICO</name>
<evidence type="ECO:0000256" key="4">
    <source>
        <dbReference type="ARBA" id="ARBA00023136"/>
    </source>
</evidence>
<evidence type="ECO:0000256" key="1">
    <source>
        <dbReference type="ARBA" id="ARBA00004370"/>
    </source>
</evidence>
<dbReference type="Gene3D" id="2.10.109.10">
    <property type="entry name" value="Umud Fragment, subunit A"/>
    <property type="match status" value="1"/>
</dbReference>
<keyword evidence="4 6" id="KW-0472">Membrane</keyword>
<reference evidence="7 8" key="1">
    <citation type="submission" date="2019-02" db="EMBL/GenBank/DDBJ databases">
        <title>Sequencing the genomes of 1000 actinobacteria strains.</title>
        <authorList>
            <person name="Klenk H.-P."/>
        </authorList>
    </citation>
    <scope>NUCLEOTIDE SEQUENCE [LARGE SCALE GENOMIC DNA]</scope>
    <source>
        <strain evidence="7 8">DSM 16932</strain>
    </source>
</reference>
<evidence type="ECO:0000313" key="7">
    <source>
        <dbReference type="EMBL" id="RZS60810.1"/>
    </source>
</evidence>
<keyword evidence="8" id="KW-1185">Reference proteome</keyword>
<dbReference type="Proteomes" id="UP000293852">
    <property type="component" value="Unassembled WGS sequence"/>
</dbReference>
<dbReference type="PANTHER" id="PTHR10806:SF6">
    <property type="entry name" value="SIGNAL PEPTIDASE COMPLEX CATALYTIC SUBUNIT SEC11"/>
    <property type="match status" value="1"/>
</dbReference>
<evidence type="ECO:0000313" key="8">
    <source>
        <dbReference type="Proteomes" id="UP000293852"/>
    </source>
</evidence>
<evidence type="ECO:0000256" key="3">
    <source>
        <dbReference type="ARBA" id="ARBA00022989"/>
    </source>
</evidence>
<dbReference type="InterPro" id="IPR001733">
    <property type="entry name" value="Peptidase_S26B"/>
</dbReference>
<dbReference type="NCBIfam" id="TIGR02228">
    <property type="entry name" value="sigpep_I_arch"/>
    <property type="match status" value="1"/>
</dbReference>
<protein>
    <recommendedName>
        <fullName evidence="5">Signal peptidase I</fullName>
        <ecNumber evidence="5">3.4.21.89</ecNumber>
    </recommendedName>
</protein>
<dbReference type="InterPro" id="IPR019533">
    <property type="entry name" value="Peptidase_S26"/>
</dbReference>
<organism evidence="7 8">
    <name type="scientific">Xylanimonas ulmi</name>
    <dbReference type="NCBI Taxonomy" id="228973"/>
    <lineage>
        <taxon>Bacteria</taxon>
        <taxon>Bacillati</taxon>
        <taxon>Actinomycetota</taxon>
        <taxon>Actinomycetes</taxon>
        <taxon>Micrococcales</taxon>
        <taxon>Promicromonosporaceae</taxon>
        <taxon>Xylanimonas</taxon>
    </lineage>
</organism>
<evidence type="ECO:0000256" key="2">
    <source>
        <dbReference type="ARBA" id="ARBA00022692"/>
    </source>
</evidence>
<dbReference type="SUPFAM" id="SSF51306">
    <property type="entry name" value="LexA/Signal peptidase"/>
    <property type="match status" value="1"/>
</dbReference>
<sequence>MTVVRRRPRWVTAGRRARAALGWGALVALTTLALLVFVIPQAHAGSGLTILSGSMRPAIDPGDVVAIRGIKPHQVCDGTVKVGDIVTFMPDPEDATLVTHRLVAIRHDDLDPDGYEDTTYEGCSFVTRGDANTAEDRALPARAMKGVVMYTVPKVGYAINAVRRVAHLRWAALAASGVLAALAVYYAVGRKRADPEPEYYI</sequence>
<dbReference type="GO" id="GO:0016020">
    <property type="term" value="C:membrane"/>
    <property type="evidence" value="ECO:0007669"/>
    <property type="project" value="UniProtKB-SubCell"/>
</dbReference>
<comment type="caution">
    <text evidence="7">The sequence shown here is derived from an EMBL/GenBank/DDBJ whole genome shotgun (WGS) entry which is preliminary data.</text>
</comment>
<dbReference type="PRINTS" id="PR00728">
    <property type="entry name" value="SIGNALPTASE"/>
</dbReference>
<dbReference type="EMBL" id="SGWX01000001">
    <property type="protein sequence ID" value="RZS60810.1"/>
    <property type="molecule type" value="Genomic_DNA"/>
</dbReference>
<proteinExistence type="predicted"/>
<dbReference type="PANTHER" id="PTHR10806">
    <property type="entry name" value="SIGNAL PEPTIDASE COMPLEX CATALYTIC SUBUNIT SEC11"/>
    <property type="match status" value="1"/>
</dbReference>